<sequence>MTLPRRAFLASVASVVWLLAATASAQGPHRSQQGREGNGRGPQRMVAPDQRPMGSHDGLAPGGGRLSPEERRQLRRDVQEAGRDIYSDRMPPGRREARRQ</sequence>
<dbReference type="EMBL" id="AP012547">
    <property type="protein sequence ID" value="BAO29576.1"/>
    <property type="molecule type" value="Genomic_DNA"/>
</dbReference>
<accession>W0SEV9</accession>
<dbReference type="STRING" id="1223802.SUTH_01784"/>
<evidence type="ECO:0000256" key="1">
    <source>
        <dbReference type="SAM" id="MobiDB-lite"/>
    </source>
</evidence>
<dbReference type="KEGG" id="shd:SUTH_01784"/>
<organism evidence="3 4">
    <name type="scientific">Sulfuritalea hydrogenivorans sk43H</name>
    <dbReference type="NCBI Taxonomy" id="1223802"/>
    <lineage>
        <taxon>Bacteria</taxon>
        <taxon>Pseudomonadati</taxon>
        <taxon>Pseudomonadota</taxon>
        <taxon>Betaproteobacteria</taxon>
        <taxon>Nitrosomonadales</taxon>
        <taxon>Sterolibacteriaceae</taxon>
        <taxon>Sulfuritalea</taxon>
    </lineage>
</organism>
<dbReference type="AlphaFoldDB" id="W0SEV9"/>
<dbReference type="HOGENOM" id="CLU_2304602_0_0_4"/>
<evidence type="ECO:0008006" key="5">
    <source>
        <dbReference type="Google" id="ProtNLM"/>
    </source>
</evidence>
<feature type="chain" id="PRO_5004795022" description="Transmembrane protein" evidence="2">
    <location>
        <begin position="26"/>
        <end position="100"/>
    </location>
</feature>
<evidence type="ECO:0000313" key="3">
    <source>
        <dbReference type="EMBL" id="BAO29576.1"/>
    </source>
</evidence>
<evidence type="ECO:0000256" key="2">
    <source>
        <dbReference type="SAM" id="SignalP"/>
    </source>
</evidence>
<gene>
    <name evidence="3" type="ORF">SUTH_01784</name>
</gene>
<evidence type="ECO:0000313" key="4">
    <source>
        <dbReference type="Proteomes" id="UP000031637"/>
    </source>
</evidence>
<keyword evidence="2" id="KW-0732">Signal</keyword>
<reference evidence="3 4" key="1">
    <citation type="journal article" date="2014" name="Syst. Appl. Microbiol.">
        <title>Complete genomes of freshwater sulfur oxidizers Sulfuricella denitrificans skB26 and Sulfuritalea hydrogenivorans sk43H: genetic insights into the sulfur oxidation pathway of betaproteobacteria.</title>
        <authorList>
            <person name="Watanabe T."/>
            <person name="Kojima H."/>
            <person name="Fukui M."/>
        </authorList>
    </citation>
    <scope>NUCLEOTIDE SEQUENCE [LARGE SCALE GENOMIC DNA]</scope>
    <source>
        <strain evidence="3">DSM22779</strain>
    </source>
</reference>
<proteinExistence type="predicted"/>
<feature type="region of interest" description="Disordered" evidence="1">
    <location>
        <begin position="23"/>
        <end position="100"/>
    </location>
</feature>
<protein>
    <recommendedName>
        <fullName evidence="5">Transmembrane protein</fullName>
    </recommendedName>
</protein>
<name>W0SEV9_9PROT</name>
<feature type="signal peptide" evidence="2">
    <location>
        <begin position="1"/>
        <end position="25"/>
    </location>
</feature>
<dbReference type="Proteomes" id="UP000031637">
    <property type="component" value="Chromosome"/>
</dbReference>
<keyword evidence="4" id="KW-1185">Reference proteome</keyword>
<feature type="compositionally biased region" description="Basic and acidic residues" evidence="1">
    <location>
        <begin position="67"/>
        <end position="100"/>
    </location>
</feature>